<dbReference type="PROSITE" id="PS50863">
    <property type="entry name" value="B3"/>
    <property type="match status" value="6"/>
</dbReference>
<keyword evidence="9" id="KW-1185">Reference proteome</keyword>
<feature type="region of interest" description="Disordered" evidence="6">
    <location>
        <begin position="756"/>
        <end position="777"/>
    </location>
</feature>
<feature type="compositionally biased region" description="Low complexity" evidence="6">
    <location>
        <begin position="628"/>
        <end position="642"/>
    </location>
</feature>
<dbReference type="Gramene" id="evm.model.04.1940">
    <property type="protein sequence ID" value="cds.evm.model.04.1940"/>
    <property type="gene ID" value="evm.TU.04.1940"/>
</dbReference>
<dbReference type="AlphaFoldDB" id="A0A803PF45"/>
<feature type="compositionally biased region" description="Basic and acidic residues" evidence="6">
    <location>
        <begin position="1"/>
        <end position="14"/>
    </location>
</feature>
<reference evidence="8" key="2">
    <citation type="submission" date="2021-03" db="UniProtKB">
        <authorList>
            <consortium name="EnsemblPlants"/>
        </authorList>
    </citation>
    <scope>IDENTIFICATION</scope>
</reference>
<evidence type="ECO:0000256" key="2">
    <source>
        <dbReference type="ARBA" id="ARBA00023015"/>
    </source>
</evidence>
<protein>
    <recommendedName>
        <fullName evidence="7">TF-B3 domain-containing protein</fullName>
    </recommendedName>
</protein>
<keyword evidence="3" id="KW-0238">DNA-binding</keyword>
<proteinExistence type="predicted"/>
<dbReference type="InterPro" id="IPR015300">
    <property type="entry name" value="DNA-bd_pseudobarrel_sf"/>
</dbReference>
<dbReference type="InterPro" id="IPR044837">
    <property type="entry name" value="REM16-like"/>
</dbReference>
<feature type="domain" description="TF-B3" evidence="7">
    <location>
        <begin position="316"/>
        <end position="396"/>
    </location>
</feature>
<organism evidence="8 9">
    <name type="scientific">Cannabis sativa</name>
    <name type="common">Hemp</name>
    <name type="synonym">Marijuana</name>
    <dbReference type="NCBI Taxonomy" id="3483"/>
    <lineage>
        <taxon>Eukaryota</taxon>
        <taxon>Viridiplantae</taxon>
        <taxon>Streptophyta</taxon>
        <taxon>Embryophyta</taxon>
        <taxon>Tracheophyta</taxon>
        <taxon>Spermatophyta</taxon>
        <taxon>Magnoliopsida</taxon>
        <taxon>eudicotyledons</taxon>
        <taxon>Gunneridae</taxon>
        <taxon>Pentapetalae</taxon>
        <taxon>rosids</taxon>
        <taxon>fabids</taxon>
        <taxon>Rosales</taxon>
        <taxon>Cannabaceae</taxon>
        <taxon>Cannabis</taxon>
    </lineage>
</organism>
<dbReference type="GO" id="GO:0003677">
    <property type="term" value="F:DNA binding"/>
    <property type="evidence" value="ECO:0007669"/>
    <property type="project" value="UniProtKB-KW"/>
</dbReference>
<accession>A0A803PF45</accession>
<dbReference type="GO" id="GO:0005634">
    <property type="term" value="C:nucleus"/>
    <property type="evidence" value="ECO:0007669"/>
    <property type="project" value="UniProtKB-SubCell"/>
</dbReference>
<dbReference type="OMA" id="EGRNEHM"/>
<dbReference type="CDD" id="cd10017">
    <property type="entry name" value="B3_DNA"/>
    <property type="match status" value="6"/>
</dbReference>
<keyword evidence="2" id="KW-0805">Transcription regulation</keyword>
<feature type="region of interest" description="Disordered" evidence="6">
    <location>
        <begin position="1"/>
        <end position="63"/>
    </location>
</feature>
<feature type="domain" description="TF-B3" evidence="7">
    <location>
        <begin position="493"/>
        <end position="597"/>
    </location>
</feature>
<comment type="subcellular location">
    <subcellularLocation>
        <location evidence="1">Nucleus</location>
    </subcellularLocation>
</comment>
<keyword evidence="5" id="KW-0539">Nucleus</keyword>
<feature type="domain" description="TF-B3" evidence="7">
    <location>
        <begin position="647"/>
        <end position="743"/>
    </location>
</feature>
<evidence type="ECO:0000256" key="6">
    <source>
        <dbReference type="SAM" id="MobiDB-lite"/>
    </source>
</evidence>
<feature type="domain" description="TF-B3" evidence="7">
    <location>
        <begin position="121"/>
        <end position="224"/>
    </location>
</feature>
<dbReference type="Gene3D" id="2.40.330.10">
    <property type="entry name" value="DNA-binding pseudobarrel domain"/>
    <property type="match status" value="7"/>
</dbReference>
<evidence type="ECO:0000313" key="8">
    <source>
        <dbReference type="EnsemblPlants" id="cds.evm.model.04.1940"/>
    </source>
</evidence>
<evidence type="ECO:0000256" key="3">
    <source>
        <dbReference type="ARBA" id="ARBA00023125"/>
    </source>
</evidence>
<dbReference type="InterPro" id="IPR003340">
    <property type="entry name" value="B3_DNA-bd"/>
</dbReference>
<feature type="domain" description="TF-B3" evidence="7">
    <location>
        <begin position="817"/>
        <end position="917"/>
    </location>
</feature>
<evidence type="ECO:0000313" key="9">
    <source>
        <dbReference type="Proteomes" id="UP000596661"/>
    </source>
</evidence>
<dbReference type="PANTHER" id="PTHR31391">
    <property type="entry name" value="B3 DOMAIN-CONTAINING PROTEIN OS11G0197600-RELATED"/>
    <property type="match status" value="1"/>
</dbReference>
<dbReference type="PANTHER" id="PTHR31391:SF106">
    <property type="entry name" value="B3 DOMAIN-CONTAINING PROTEIN OS01G0723500"/>
    <property type="match status" value="1"/>
</dbReference>
<evidence type="ECO:0000256" key="5">
    <source>
        <dbReference type="ARBA" id="ARBA00023242"/>
    </source>
</evidence>
<reference evidence="8" key="1">
    <citation type="submission" date="2018-11" db="EMBL/GenBank/DDBJ databases">
        <authorList>
            <person name="Grassa J C."/>
        </authorList>
    </citation>
    <scope>NUCLEOTIDE SEQUENCE [LARGE SCALE GENOMIC DNA]</scope>
</reference>
<dbReference type="SMART" id="SM01019">
    <property type="entry name" value="B3"/>
    <property type="match status" value="6"/>
</dbReference>
<sequence>MEKESLSSKVDKSAPKRYQKPSSEIEKHNADDTKDGISIQAMDKSPIPCSARPHKKMKASPDYGTKSKVMKWDMSDKECGESSLPRWMKPGIFLSRQILSANEKAEAVKRVKDFQSKDPFFMVYIQPSAVGANYNVIIPSIFASQYLLNNINKNRDVILKVEDGRTWSVRYCFSRRKRASKTKFQRGWKAFAQENDLKVGDVCAFVLRERIGIMLFEVVIFCGNGVQKSAMPKSCNNTMMINRRSGLKQTTVLERGSSSQSERPSFTVIMHETYATGHCYFVLPYKFVEKYIKKKECEVRLWLPDGRCWFVQLKKIPREFMLKYASNMNTSNSVVLKVPSGGTWKVKLTKCDDGHDVWLGEGWPDFARHHSIQCGFSLLFRYEGQSRFHVVIIDANGSEICYKLKPNIVDEPRKRIENNEYLKSHSQFSTFNRRKTKFCVSSSNSSSRSSDNDEECFKSLKITGLKRSMTMTVEEKAKALSKTENFKSPYPYFKIVLQKTHVDDHFNMAILTEFWKRHVDDNSCHDVTLYVPCMRKTWLVKLQTKTRNRCSSPRPTFSRRDWQEFVEENELKVGDVCIFELTNINEMMFHVSIHRETECKDRNNQQCEGNMKYGAKSKDHSTGQVANGAASSSRDSKSFGGSTKQSNPSFEMVLGQSSDKVKRVPNDFANSYLQGKAGVVTLQVGKKLWSVNLCSTSGGLILSGGWPRFAKENHLKPGDSCVFELVTKEMDKDNILLNVTISRLIRPAVIENPPLPSSVPHKKRKTTPYPYGKSEESSVPMRVEPQNIIRKQMYLTGQKKAEALMRAKGFKSDDPFFIVLMQPSFVGASYSMVVPFSFAKNHLLSVSKHEDVILKVQDERIWPVRYYYRKYAGHSQFRFEWGWKAFARDNDLKVGDVCVFVKRQNIGIMLFEVVTFYKNEVPNSPILPAANNRNPCVKVEPSFTSNNYDKASMISHDIIPKKEVIEPSYKVCGESPEPENFTRNQELSEKEKAEAFKRVKDFKSEDPFFTVPMQPSFVGSKSKYCMGMPSLFAKKYLVGISNSPQDVILKVQDGRTWCVKYYVRPLGTSLKATIEGGWKTFVQDNELKVGDICAFVLRKSIGIISFEVVIFHGNGVATSCMLPIPGKQEL</sequence>
<feature type="compositionally biased region" description="Basic and acidic residues" evidence="6">
    <location>
        <begin position="23"/>
        <end position="35"/>
    </location>
</feature>
<feature type="domain" description="TF-B3" evidence="7">
    <location>
        <begin position="1028"/>
        <end position="1114"/>
    </location>
</feature>
<dbReference type="SUPFAM" id="SSF101936">
    <property type="entry name" value="DNA-binding pseudobarrel domain"/>
    <property type="match status" value="7"/>
</dbReference>
<dbReference type="EMBL" id="UZAU01000401">
    <property type="status" value="NOT_ANNOTATED_CDS"/>
    <property type="molecule type" value="Genomic_DNA"/>
</dbReference>
<evidence type="ECO:0000256" key="4">
    <source>
        <dbReference type="ARBA" id="ARBA00023163"/>
    </source>
</evidence>
<evidence type="ECO:0000256" key="1">
    <source>
        <dbReference type="ARBA" id="ARBA00004123"/>
    </source>
</evidence>
<keyword evidence="4" id="KW-0804">Transcription</keyword>
<name>A0A803PF45_CANSA</name>
<feature type="region of interest" description="Disordered" evidence="6">
    <location>
        <begin position="610"/>
        <end position="650"/>
    </location>
</feature>
<dbReference type="Proteomes" id="UP000596661">
    <property type="component" value="Chromosome 4"/>
</dbReference>
<evidence type="ECO:0000259" key="7">
    <source>
        <dbReference type="PROSITE" id="PS50863"/>
    </source>
</evidence>
<dbReference type="Pfam" id="PF02362">
    <property type="entry name" value="B3"/>
    <property type="match status" value="6"/>
</dbReference>
<dbReference type="EnsemblPlants" id="evm.model.04.1940">
    <property type="protein sequence ID" value="cds.evm.model.04.1940"/>
    <property type="gene ID" value="evm.TU.04.1940"/>
</dbReference>